<evidence type="ECO:0000313" key="2">
    <source>
        <dbReference type="EMBL" id="MDQ0325783.1"/>
    </source>
</evidence>
<dbReference type="Proteomes" id="UP001230253">
    <property type="component" value="Unassembled WGS sequence"/>
</dbReference>
<feature type="region of interest" description="Disordered" evidence="1">
    <location>
        <begin position="17"/>
        <end position="65"/>
    </location>
</feature>
<organism evidence="2 3">
    <name type="scientific">Rhodopseudomonas julia</name>
    <dbReference type="NCBI Taxonomy" id="200617"/>
    <lineage>
        <taxon>Bacteria</taxon>
        <taxon>Pseudomonadati</taxon>
        <taxon>Pseudomonadota</taxon>
        <taxon>Alphaproteobacteria</taxon>
        <taxon>Hyphomicrobiales</taxon>
        <taxon>Nitrobacteraceae</taxon>
        <taxon>Rhodopseudomonas</taxon>
    </lineage>
</organism>
<protein>
    <submittedName>
        <fullName evidence="2">Uncharacterized protein</fullName>
    </submittedName>
</protein>
<evidence type="ECO:0000256" key="1">
    <source>
        <dbReference type="SAM" id="MobiDB-lite"/>
    </source>
</evidence>
<keyword evidence="3" id="KW-1185">Reference proteome</keyword>
<dbReference type="EMBL" id="JAUSUK010000001">
    <property type="protein sequence ID" value="MDQ0325783.1"/>
    <property type="molecule type" value="Genomic_DNA"/>
</dbReference>
<gene>
    <name evidence="2" type="ORF">J2R99_001632</name>
</gene>
<name>A0ABU0C5J0_9BRAD</name>
<accession>A0ABU0C5J0</accession>
<evidence type="ECO:0000313" key="3">
    <source>
        <dbReference type="Proteomes" id="UP001230253"/>
    </source>
</evidence>
<comment type="caution">
    <text evidence="2">The sequence shown here is derived from an EMBL/GenBank/DDBJ whole genome shotgun (WGS) entry which is preliminary data.</text>
</comment>
<sequence>MSESDLEIDPTRAFLRSQAGLKQQGGGDATGVPLPLVGRGQGWGSNEDLKAAACPPESPIGEPRL</sequence>
<reference evidence="2 3" key="1">
    <citation type="submission" date="2023-07" db="EMBL/GenBank/DDBJ databases">
        <title>Genomic Encyclopedia of Type Strains, Phase IV (KMG-IV): sequencing the most valuable type-strain genomes for metagenomic binning, comparative biology and taxonomic classification.</title>
        <authorList>
            <person name="Goeker M."/>
        </authorList>
    </citation>
    <scope>NUCLEOTIDE SEQUENCE [LARGE SCALE GENOMIC DNA]</scope>
    <source>
        <strain evidence="2 3">DSM 11549</strain>
    </source>
</reference>
<proteinExistence type="predicted"/>